<dbReference type="AlphaFoldDB" id="A0AAW0QU54"/>
<evidence type="ECO:0000313" key="2">
    <source>
        <dbReference type="EMBL" id="KAK8109481.1"/>
    </source>
</evidence>
<reference evidence="2 3" key="1">
    <citation type="submission" date="2023-01" db="EMBL/GenBank/DDBJ databases">
        <title>Analysis of 21 Apiospora genomes using comparative genomics revels a genus with tremendous synthesis potential of carbohydrate active enzymes and secondary metabolites.</title>
        <authorList>
            <person name="Sorensen T."/>
        </authorList>
    </citation>
    <scope>NUCLEOTIDE SEQUENCE [LARGE SCALE GENOMIC DNA]</scope>
    <source>
        <strain evidence="2 3">CBS 117206</strain>
    </source>
</reference>
<accession>A0AAW0QU54</accession>
<name>A0AAW0QU54_9PEZI</name>
<keyword evidence="3" id="KW-1185">Reference proteome</keyword>
<comment type="caution">
    <text evidence="2">The sequence shown here is derived from an EMBL/GenBank/DDBJ whole genome shotgun (WGS) entry which is preliminary data.</text>
</comment>
<protein>
    <submittedName>
        <fullName evidence="2">Uncharacterized protein</fullName>
    </submittedName>
</protein>
<proteinExistence type="predicted"/>
<evidence type="ECO:0000256" key="1">
    <source>
        <dbReference type="SAM" id="MobiDB-lite"/>
    </source>
</evidence>
<dbReference type="Proteomes" id="UP001392437">
    <property type="component" value="Unassembled WGS sequence"/>
</dbReference>
<organism evidence="2 3">
    <name type="scientific">Apiospora kogelbergensis</name>
    <dbReference type="NCBI Taxonomy" id="1337665"/>
    <lineage>
        <taxon>Eukaryota</taxon>
        <taxon>Fungi</taxon>
        <taxon>Dikarya</taxon>
        <taxon>Ascomycota</taxon>
        <taxon>Pezizomycotina</taxon>
        <taxon>Sordariomycetes</taxon>
        <taxon>Xylariomycetidae</taxon>
        <taxon>Amphisphaeriales</taxon>
        <taxon>Apiosporaceae</taxon>
        <taxon>Apiospora</taxon>
    </lineage>
</organism>
<sequence>MSRSTAEGVFTRYPESLELDSHKESGPSPTPDLPRAVKIAKAQDDIQNIFFVNFPAELQGASLDEQKAIMDMVQSWQGWATTHVGGKVQQMADAGQVARIANVQGSYRAQIFDYLMRKATWFVKTFEQNVQKHIEVKKIEFHTAILTKALEGFGVPASVFSTLEPVLQSISEGIKTSSTREGKLGQYWIMLTKYNWDPATETTRTGKPIRIIQFRVTEEALEFAINKFKYDSVSFDLQFNQYQAEFNSEVYKKIRPSIDQKHIDMGLDVIKAGILNCPIPP</sequence>
<evidence type="ECO:0000313" key="3">
    <source>
        <dbReference type="Proteomes" id="UP001392437"/>
    </source>
</evidence>
<feature type="region of interest" description="Disordered" evidence="1">
    <location>
        <begin position="1"/>
        <end position="33"/>
    </location>
</feature>
<dbReference type="EMBL" id="JAQQWP010000007">
    <property type="protein sequence ID" value="KAK8109481.1"/>
    <property type="molecule type" value="Genomic_DNA"/>
</dbReference>
<gene>
    <name evidence="2" type="ORF">PG999_007618</name>
</gene>